<keyword evidence="4" id="KW-0749">Sporulation</keyword>
<keyword evidence="6" id="KW-0131">Cell cycle</keyword>
<protein>
    <submittedName>
        <fullName evidence="7">Regulator</fullName>
    </submittedName>
</protein>
<dbReference type="EMBL" id="JZKH01000028">
    <property type="protein sequence ID" value="KJS61326.1"/>
    <property type="molecule type" value="Genomic_DNA"/>
</dbReference>
<dbReference type="GO" id="GO:0030435">
    <property type="term" value="P:sporulation resulting in formation of a cellular spore"/>
    <property type="evidence" value="ECO:0007669"/>
    <property type="project" value="UniProtKB-KW"/>
</dbReference>
<keyword evidence="5" id="KW-0717">Septation</keyword>
<evidence type="ECO:0000256" key="6">
    <source>
        <dbReference type="ARBA" id="ARBA00023306"/>
    </source>
</evidence>
<evidence type="ECO:0000313" key="8">
    <source>
        <dbReference type="Proteomes" id="UP000033699"/>
    </source>
</evidence>
<dbReference type="Pfam" id="PF04686">
    <property type="entry name" value="SsgA"/>
    <property type="match status" value="1"/>
</dbReference>
<keyword evidence="8" id="KW-1185">Reference proteome</keyword>
<organism evidence="7 8">
    <name type="scientific">Streptomyces rubellomurinus (strain ATCC 31215)</name>
    <dbReference type="NCBI Taxonomy" id="359131"/>
    <lineage>
        <taxon>Bacteria</taxon>
        <taxon>Bacillati</taxon>
        <taxon>Actinomycetota</taxon>
        <taxon>Actinomycetes</taxon>
        <taxon>Kitasatosporales</taxon>
        <taxon>Streptomycetaceae</taxon>
        <taxon>Streptomyces</taxon>
    </lineage>
</organism>
<dbReference type="GO" id="GO:0030428">
    <property type="term" value="C:cell septum"/>
    <property type="evidence" value="ECO:0007669"/>
    <property type="project" value="UniProtKB-SubCell"/>
</dbReference>
<evidence type="ECO:0000256" key="4">
    <source>
        <dbReference type="ARBA" id="ARBA00022969"/>
    </source>
</evidence>
<dbReference type="PATRIC" id="fig|359131.3.peg.3516"/>
<gene>
    <name evidence="7" type="ORF">VM95_15805</name>
</gene>
<accession>A0A0F2TFI8</accession>
<dbReference type="GO" id="GO:0000917">
    <property type="term" value="P:division septum assembly"/>
    <property type="evidence" value="ECO:0007669"/>
    <property type="project" value="UniProtKB-KW"/>
</dbReference>
<dbReference type="Gene3D" id="2.30.31.20">
    <property type="entry name" value="Sporulation-specific cell division protein SsgB"/>
    <property type="match status" value="1"/>
</dbReference>
<dbReference type="OrthoDB" id="3853096at2"/>
<reference evidence="7 8" key="1">
    <citation type="submission" date="2015-02" db="EMBL/GenBank/DDBJ databases">
        <authorList>
            <person name="Ju K.-S."/>
            <person name="Doroghazi J.R."/>
            <person name="Metcalf W."/>
        </authorList>
    </citation>
    <scope>NUCLEOTIDE SEQUENCE [LARGE SCALE GENOMIC DNA]</scope>
    <source>
        <strain evidence="7 8">ATCC 31215</strain>
    </source>
</reference>
<dbReference type="RefSeq" id="WP_045697008.1">
    <property type="nucleotide sequence ID" value="NZ_JZKH01000028.1"/>
</dbReference>
<evidence type="ECO:0000313" key="7">
    <source>
        <dbReference type="EMBL" id="KJS61326.1"/>
    </source>
</evidence>
<evidence type="ECO:0000256" key="2">
    <source>
        <dbReference type="ARBA" id="ARBA00009323"/>
    </source>
</evidence>
<evidence type="ECO:0000256" key="5">
    <source>
        <dbReference type="ARBA" id="ARBA00023210"/>
    </source>
</evidence>
<comment type="similarity">
    <text evidence="2">Belongs to the SsgA family.</text>
</comment>
<sequence length="143" mass="15231">MQHSTTVQEHLVMGLALSPELALGLVVELAYDPGDPYAVRFTFHLPGDPPVTWVFARELLLDGLGGPAGEGDVLIEPVEDERSPEVRVTLRSPGGEAVLRARVAPLLAFLARTDRLVPIGRESTGRQLDAELADILGGPGHPG</sequence>
<proteinExistence type="inferred from homology"/>
<comment type="caution">
    <text evidence="7">The sequence shown here is derived from an EMBL/GenBank/DDBJ whole genome shotgun (WGS) entry which is preliminary data.</text>
</comment>
<dbReference type="InterPro" id="IPR006776">
    <property type="entry name" value="SsgB"/>
</dbReference>
<dbReference type="AlphaFoldDB" id="A0A0F2TFI8"/>
<dbReference type="InterPro" id="IPR038658">
    <property type="entry name" value="SsgB_sf"/>
</dbReference>
<dbReference type="Proteomes" id="UP000033699">
    <property type="component" value="Unassembled WGS sequence"/>
</dbReference>
<keyword evidence="3" id="KW-0132">Cell division</keyword>
<evidence type="ECO:0000256" key="3">
    <source>
        <dbReference type="ARBA" id="ARBA00022618"/>
    </source>
</evidence>
<comment type="subcellular location">
    <subcellularLocation>
        <location evidence="1">Cell septum</location>
    </subcellularLocation>
</comment>
<name>A0A0F2TFI8_STRR3</name>
<evidence type="ECO:0000256" key="1">
    <source>
        <dbReference type="ARBA" id="ARBA00004431"/>
    </source>
</evidence>